<dbReference type="AlphaFoldDB" id="A0AAW2GVI6"/>
<dbReference type="GO" id="GO:0030422">
    <property type="term" value="P:siRNA processing"/>
    <property type="evidence" value="ECO:0007669"/>
    <property type="project" value="TreeGrafter"/>
</dbReference>
<dbReference type="GO" id="GO:0005634">
    <property type="term" value="C:nucleus"/>
    <property type="evidence" value="ECO:0007669"/>
    <property type="project" value="TreeGrafter"/>
</dbReference>
<feature type="domain" description="DRBM" evidence="4">
    <location>
        <begin position="112"/>
        <end position="180"/>
    </location>
</feature>
<comment type="caution">
    <text evidence="5">The sequence shown here is derived from an EMBL/GenBank/DDBJ whole genome shotgun (WGS) entry which is preliminary data.</text>
</comment>
<dbReference type="GO" id="GO:0035197">
    <property type="term" value="F:siRNA binding"/>
    <property type="evidence" value="ECO:0007669"/>
    <property type="project" value="TreeGrafter"/>
</dbReference>
<feature type="region of interest" description="Disordered" evidence="3">
    <location>
        <begin position="192"/>
        <end position="211"/>
    </location>
</feature>
<dbReference type="Gene3D" id="3.30.160.20">
    <property type="match status" value="2"/>
</dbReference>
<evidence type="ECO:0000256" key="3">
    <source>
        <dbReference type="SAM" id="MobiDB-lite"/>
    </source>
</evidence>
<dbReference type="InterPro" id="IPR051247">
    <property type="entry name" value="RLC_Component"/>
</dbReference>
<dbReference type="CDD" id="cd19862">
    <property type="entry name" value="DSRM_PRKRA-like_rpt1"/>
    <property type="match status" value="1"/>
</dbReference>
<dbReference type="SUPFAM" id="SSF54768">
    <property type="entry name" value="dsRNA-binding domain-like"/>
    <property type="match status" value="2"/>
</dbReference>
<dbReference type="SMART" id="SM00358">
    <property type="entry name" value="DSRM"/>
    <property type="match status" value="2"/>
</dbReference>
<dbReference type="FunFam" id="3.30.160.20:FF:000007">
    <property type="entry name" value="Double-stranded RNA-binding protein Staufen homolog 1"/>
    <property type="match status" value="1"/>
</dbReference>
<accession>A0AAW2GVI6</accession>
<organism evidence="5 6">
    <name type="scientific">Cardiocondyla obscurior</name>
    <dbReference type="NCBI Taxonomy" id="286306"/>
    <lineage>
        <taxon>Eukaryota</taxon>
        <taxon>Metazoa</taxon>
        <taxon>Ecdysozoa</taxon>
        <taxon>Arthropoda</taxon>
        <taxon>Hexapoda</taxon>
        <taxon>Insecta</taxon>
        <taxon>Pterygota</taxon>
        <taxon>Neoptera</taxon>
        <taxon>Endopterygota</taxon>
        <taxon>Hymenoptera</taxon>
        <taxon>Apocrita</taxon>
        <taxon>Aculeata</taxon>
        <taxon>Formicoidea</taxon>
        <taxon>Formicidae</taxon>
        <taxon>Myrmicinae</taxon>
        <taxon>Cardiocondyla</taxon>
    </lineage>
</organism>
<evidence type="ECO:0000313" key="5">
    <source>
        <dbReference type="EMBL" id="KAL0131290.1"/>
    </source>
</evidence>
<dbReference type="PANTHER" id="PTHR46205:SF3">
    <property type="entry name" value="LOQUACIOUS, ISOFORM B"/>
    <property type="match status" value="1"/>
</dbReference>
<dbReference type="EMBL" id="JADYXP020000002">
    <property type="protein sequence ID" value="KAL0131290.1"/>
    <property type="molecule type" value="Genomic_DNA"/>
</dbReference>
<dbReference type="Proteomes" id="UP001430953">
    <property type="component" value="Unassembled WGS sequence"/>
</dbReference>
<reference evidence="5 6" key="1">
    <citation type="submission" date="2023-03" db="EMBL/GenBank/DDBJ databases">
        <title>High recombination rates correlate with genetic variation in Cardiocondyla obscurior ants.</title>
        <authorList>
            <person name="Errbii M."/>
        </authorList>
    </citation>
    <scope>NUCLEOTIDE SEQUENCE [LARGE SCALE GENOMIC DNA]</scope>
    <source>
        <strain evidence="5">Alpha-2009</strain>
        <tissue evidence="5">Whole body</tissue>
    </source>
</reference>
<feature type="domain" description="DRBM" evidence="4">
    <location>
        <begin position="5"/>
        <end position="72"/>
    </location>
</feature>
<keyword evidence="6" id="KW-1185">Reference proteome</keyword>
<evidence type="ECO:0000259" key="4">
    <source>
        <dbReference type="PROSITE" id="PS50137"/>
    </source>
</evidence>
<keyword evidence="1 2" id="KW-0694">RNA-binding</keyword>
<dbReference type="GO" id="GO:0070578">
    <property type="term" value="C:RISC-loading complex"/>
    <property type="evidence" value="ECO:0007669"/>
    <property type="project" value="TreeGrafter"/>
</dbReference>
<dbReference type="Pfam" id="PF00035">
    <property type="entry name" value="dsrm"/>
    <property type="match status" value="2"/>
</dbReference>
<proteinExistence type="predicted"/>
<evidence type="ECO:0000256" key="1">
    <source>
        <dbReference type="ARBA" id="ARBA00022884"/>
    </source>
</evidence>
<evidence type="ECO:0000313" key="6">
    <source>
        <dbReference type="Proteomes" id="UP001430953"/>
    </source>
</evidence>
<protein>
    <recommendedName>
        <fullName evidence="4">DRBM domain-containing protein</fullName>
    </recommendedName>
</protein>
<evidence type="ECO:0000256" key="2">
    <source>
        <dbReference type="PROSITE-ProRule" id="PRU00266"/>
    </source>
</evidence>
<dbReference type="PANTHER" id="PTHR46205">
    <property type="entry name" value="LOQUACIOUS, ISOFORM B"/>
    <property type="match status" value="1"/>
</dbReference>
<sequence length="346" mass="39518">MNSKTPVSILQEMMVKENMVPDYELIHDGGGRHVNTFTYRVSCDGLSATGTGRCKKDAKHEAAKAMLETIAAHRHFPQLPAASTPDESPSMSPFHSPLSPKMAKVGNLPFVNAVGELQELCLEHNLKEPKYVLIKDVGPPHARVFTIRCKMSNFEEDGIATTKKQAKHYAAKKMMDRMKDLVINSNDFRKERNEDHSSDLSDTSALDKERGEKAEERYRELYKAKKIYFGIKLSEYHIHWKNMLETDKCNELLQQLAYTFPSDFFDNKYITYEEIETKVSELETVLSEFDVTIDIKDIATDDHFIMKTISLTTCPVMVQFGRGRTNEEATWKALCNTITSLKLFLE</sequence>
<gene>
    <name evidence="5" type="ORF">PUN28_002684</name>
</gene>
<dbReference type="InterPro" id="IPR014720">
    <property type="entry name" value="dsRBD_dom"/>
</dbReference>
<dbReference type="GO" id="GO:0007281">
    <property type="term" value="P:germ cell development"/>
    <property type="evidence" value="ECO:0007669"/>
    <property type="project" value="UniProtKB-ARBA"/>
</dbReference>
<dbReference type="PROSITE" id="PS50137">
    <property type="entry name" value="DS_RBD"/>
    <property type="match status" value="2"/>
</dbReference>
<dbReference type="GO" id="GO:0003725">
    <property type="term" value="F:double-stranded RNA binding"/>
    <property type="evidence" value="ECO:0007669"/>
    <property type="project" value="TreeGrafter"/>
</dbReference>
<name>A0AAW2GVI6_9HYME</name>
<dbReference type="GO" id="GO:0070920">
    <property type="term" value="P:regulation of regulatory ncRNA processing"/>
    <property type="evidence" value="ECO:0007669"/>
    <property type="project" value="TreeGrafter"/>
</dbReference>
<dbReference type="GO" id="GO:0016442">
    <property type="term" value="C:RISC complex"/>
    <property type="evidence" value="ECO:0007669"/>
    <property type="project" value="TreeGrafter"/>
</dbReference>
<dbReference type="GO" id="GO:0005737">
    <property type="term" value="C:cytoplasm"/>
    <property type="evidence" value="ECO:0007669"/>
    <property type="project" value="TreeGrafter"/>
</dbReference>